<gene>
    <name evidence="1" type="ORF">DC045_19405</name>
</gene>
<dbReference type="Proteomes" id="UP000263489">
    <property type="component" value="Unassembled WGS sequence"/>
</dbReference>
<accession>A0A352IY95</accession>
<evidence type="ECO:0000313" key="2">
    <source>
        <dbReference type="Proteomes" id="UP000263489"/>
    </source>
</evidence>
<dbReference type="AlphaFoldDB" id="A0A352IY95"/>
<protein>
    <recommendedName>
        <fullName evidence="3">Fe2OG dioxygenase domain-containing protein</fullName>
    </recommendedName>
</protein>
<dbReference type="EMBL" id="DNNA01000300">
    <property type="protein sequence ID" value="HBC36428.1"/>
    <property type="molecule type" value="Genomic_DNA"/>
</dbReference>
<evidence type="ECO:0008006" key="3">
    <source>
        <dbReference type="Google" id="ProtNLM"/>
    </source>
</evidence>
<proteinExistence type="predicted"/>
<sequence length="213" mass="22832">MDISLRSGFNQSTILESGLAPRALQNLALSLEIIGFGALSGAVEANALASLKREAAQRRAGARLVYGTKPCLHSACLAGLGNAGFEFLHGRLIQNVLYALFNEPLELEEGASCYTYYSAGDCLGPHLDHPRQCAVTVILYVDVRTPARKAADTGLQLRILENDDGGPGPIRAALRTELGGILVGLGSEHWHERPRLRAGERLTALTACFSLRP</sequence>
<name>A0A352IY95_9GAMM</name>
<evidence type="ECO:0000313" key="1">
    <source>
        <dbReference type="EMBL" id="HBC36428.1"/>
    </source>
</evidence>
<comment type="caution">
    <text evidence="1">The sequence shown here is derived from an EMBL/GenBank/DDBJ whole genome shotgun (WGS) entry which is preliminary data.</text>
</comment>
<reference evidence="1 2" key="1">
    <citation type="journal article" date="2018" name="Nat. Biotechnol.">
        <title>A standardized bacterial taxonomy based on genome phylogeny substantially revises the tree of life.</title>
        <authorList>
            <person name="Parks D.H."/>
            <person name="Chuvochina M."/>
            <person name="Waite D.W."/>
            <person name="Rinke C."/>
            <person name="Skarshewski A."/>
            <person name="Chaumeil P.A."/>
            <person name="Hugenholtz P."/>
        </authorList>
    </citation>
    <scope>NUCLEOTIDE SEQUENCE [LARGE SCALE GENOMIC DNA]</scope>
    <source>
        <strain evidence="1">UBA9380</strain>
    </source>
</reference>
<organism evidence="1 2">
    <name type="scientific">Marinobacter adhaerens</name>
    <dbReference type="NCBI Taxonomy" id="1033846"/>
    <lineage>
        <taxon>Bacteria</taxon>
        <taxon>Pseudomonadati</taxon>
        <taxon>Pseudomonadota</taxon>
        <taxon>Gammaproteobacteria</taxon>
        <taxon>Pseudomonadales</taxon>
        <taxon>Marinobacteraceae</taxon>
        <taxon>Marinobacter</taxon>
    </lineage>
</organism>